<dbReference type="PANTHER" id="PTHR35889">
    <property type="entry name" value="CYCLOINULO-OLIGOSACCHARIDE FRUCTANOTRANSFERASE-RELATED"/>
    <property type="match status" value="1"/>
</dbReference>
<evidence type="ECO:0000313" key="4">
    <source>
        <dbReference type="EMBL" id="MBA2226875.1"/>
    </source>
</evidence>
<dbReference type="AlphaFoldDB" id="A0A7V8VF43"/>
<dbReference type="GO" id="GO:0020037">
    <property type="term" value="F:heme binding"/>
    <property type="evidence" value="ECO:0007669"/>
    <property type="project" value="InterPro"/>
</dbReference>
<dbReference type="Pfam" id="PF07583">
    <property type="entry name" value="PSCyt2"/>
    <property type="match status" value="1"/>
</dbReference>
<dbReference type="InterPro" id="IPR011429">
    <property type="entry name" value="Cyt_c_Planctomycete-type"/>
</dbReference>
<dbReference type="PANTHER" id="PTHR35889:SF3">
    <property type="entry name" value="F-BOX DOMAIN-CONTAINING PROTEIN"/>
    <property type="match status" value="1"/>
</dbReference>
<dbReference type="Pfam" id="PF07635">
    <property type="entry name" value="PSCyt1"/>
    <property type="match status" value="1"/>
</dbReference>
<feature type="domain" description="DUF1553" evidence="2">
    <location>
        <begin position="515"/>
        <end position="771"/>
    </location>
</feature>
<protein>
    <submittedName>
        <fullName evidence="4">DUF1553 domain-containing protein</fullName>
    </submittedName>
</protein>
<dbReference type="InterPro" id="IPR036909">
    <property type="entry name" value="Cyt_c-like_dom_sf"/>
</dbReference>
<proteinExistence type="predicted"/>
<dbReference type="InterPro" id="IPR011444">
    <property type="entry name" value="DUF1549"/>
</dbReference>
<dbReference type="Pfam" id="PF07587">
    <property type="entry name" value="PSD1"/>
    <property type="match status" value="1"/>
</dbReference>
<dbReference type="Gene3D" id="1.10.760.10">
    <property type="entry name" value="Cytochrome c-like domain"/>
    <property type="match status" value="1"/>
</dbReference>
<dbReference type="GO" id="GO:0009055">
    <property type="term" value="F:electron transfer activity"/>
    <property type="evidence" value="ECO:0007669"/>
    <property type="project" value="InterPro"/>
</dbReference>
<name>A0A7V8VF43_9BACT</name>
<dbReference type="Proteomes" id="UP000542342">
    <property type="component" value="Unassembled WGS sequence"/>
</dbReference>
<dbReference type="SUPFAM" id="SSF46626">
    <property type="entry name" value="Cytochrome c"/>
    <property type="match status" value="1"/>
</dbReference>
<comment type="caution">
    <text evidence="4">The sequence shown here is derived from an EMBL/GenBank/DDBJ whole genome shotgun (WGS) entry which is preliminary data.</text>
</comment>
<accession>A0A7V8VF43</accession>
<evidence type="ECO:0000313" key="5">
    <source>
        <dbReference type="Proteomes" id="UP000542342"/>
    </source>
</evidence>
<gene>
    <name evidence="4" type="ORF">H0921_11950</name>
</gene>
<evidence type="ECO:0000259" key="2">
    <source>
        <dbReference type="Pfam" id="PF07587"/>
    </source>
</evidence>
<sequence>MTARRLPVNRRFRNGVVLAAVSWLLAAGGGLGRAGGDPPASSASAAGRTSGGAAVDYIRDVRPILSNNCFACHGPDDKTRKGGLRLDLRDEAVAVLSPGKPQESELLRRVSSSEGDEVMPPVKTGRRLSPREIDILRQWIAQGAPYAPHWAYRKPVLPPLPAVQAPPHFPIRNPIDAFILYRLQQEGLTPQPEADRYALARRVALDLTGLPPSVEEAEAFVRDPAPDAYERYVDRLLAKPAYGEHWARFWLDLARYADSAGYADDPPRTIWKYRDYVIASFNANKPFDRFTLEQLAGDLLLEEEGYVPKGQPLNLDEAWRLPPPALEMLVATAFHRNTMTNNEGGTNDEEFRNVAVVDRVNTTFTVWMATSIGCAQCHTHKYDPISQKEYFQVFAFFNNTADADRSDESPVLPFWTEELLQKKRSLQEQIRKLEEQLRGKKPDELPAERQRLEALKKQANAIRPVTTVPILQELQGSRRRTTRIQHRGNFQDLGEAVSEGTPAVFHPFSPQWPKNRLGFARWLLSPDNPLTARVIANRFWEQIFGVGIVRTSEEFGIQGELPVHPELLDWLALELQKDWNIKRFLKLLVTSSTYRQAVRVTPELYERDPDNRLLARGPRVRLTAEMVRDQALFAAGLLSSKMFGPSVKPPQPNLGVTAAFGGRIDWETSTGEDRYRRGVYTTWRRSNPYPSMVMFDAPNREVCTVRRGQTNTPLQALVTMNDPVYVEAAQALARRTIQEGGITPQAKAVYAFRRCLIRPPTDAEVQRLVTLYQQAREGFAKDPSRAARLATDPLGPLPPGIDPVEAAAWTTVANVLLNLDEMFLKR</sequence>
<dbReference type="EMBL" id="JACEFB010000008">
    <property type="protein sequence ID" value="MBA2226875.1"/>
    <property type="molecule type" value="Genomic_DNA"/>
</dbReference>
<feature type="domain" description="Cytochrome C Planctomycete-type" evidence="3">
    <location>
        <begin position="69"/>
        <end position="121"/>
    </location>
</feature>
<evidence type="ECO:0000259" key="3">
    <source>
        <dbReference type="Pfam" id="PF07635"/>
    </source>
</evidence>
<feature type="domain" description="DUF1549" evidence="1">
    <location>
        <begin position="174"/>
        <end position="401"/>
    </location>
</feature>
<dbReference type="InterPro" id="IPR022655">
    <property type="entry name" value="DUF1553"/>
</dbReference>
<keyword evidence="5" id="KW-1185">Reference proteome</keyword>
<reference evidence="4 5" key="1">
    <citation type="submission" date="2020-07" db="EMBL/GenBank/DDBJ databases">
        <title>Thermogemmata thermophila gen. nov., sp. nov., a novel moderate thermophilic planctomycete from a Kamchatka hot spring.</title>
        <authorList>
            <person name="Elcheninov A.G."/>
            <person name="Podosokorskaya O.A."/>
            <person name="Kovaleva O.L."/>
            <person name="Novikov A."/>
            <person name="Bonch-Osmolovskaya E.A."/>
            <person name="Toshchakov S.V."/>
            <person name="Kublanov I.V."/>
        </authorList>
    </citation>
    <scope>NUCLEOTIDE SEQUENCE [LARGE SCALE GENOMIC DNA]</scope>
    <source>
        <strain evidence="4 5">2918</strain>
    </source>
</reference>
<organism evidence="4 5">
    <name type="scientific">Thermogemmata fonticola</name>
    <dbReference type="NCBI Taxonomy" id="2755323"/>
    <lineage>
        <taxon>Bacteria</taxon>
        <taxon>Pseudomonadati</taxon>
        <taxon>Planctomycetota</taxon>
        <taxon>Planctomycetia</taxon>
        <taxon>Gemmatales</taxon>
        <taxon>Gemmataceae</taxon>
        <taxon>Thermogemmata</taxon>
    </lineage>
</organism>
<evidence type="ECO:0000259" key="1">
    <source>
        <dbReference type="Pfam" id="PF07583"/>
    </source>
</evidence>